<dbReference type="EMBL" id="LKEA01000007">
    <property type="protein sequence ID" value="ROW07690.1"/>
    <property type="molecule type" value="Genomic_DNA"/>
</dbReference>
<accession>A0A423WW42</accession>
<keyword evidence="3" id="KW-1185">Reference proteome</keyword>
<protein>
    <recommendedName>
        <fullName evidence="4">Ecp2 effector protein domain-containing protein</fullName>
    </recommendedName>
</protein>
<comment type="caution">
    <text evidence="2">The sequence shown here is derived from an EMBL/GenBank/DDBJ whole genome shotgun (WGS) entry which is preliminary data.</text>
</comment>
<feature type="chain" id="PRO_5019228339" description="Ecp2 effector protein domain-containing protein" evidence="1">
    <location>
        <begin position="20"/>
        <end position="189"/>
    </location>
</feature>
<feature type="signal peptide" evidence="1">
    <location>
        <begin position="1"/>
        <end position="19"/>
    </location>
</feature>
<dbReference type="AlphaFoldDB" id="A0A423WW42"/>
<gene>
    <name evidence="2" type="ORF">VMCG_03583</name>
</gene>
<evidence type="ECO:0000256" key="1">
    <source>
        <dbReference type="SAM" id="SignalP"/>
    </source>
</evidence>
<dbReference type="Proteomes" id="UP000283895">
    <property type="component" value="Unassembled WGS sequence"/>
</dbReference>
<evidence type="ECO:0000313" key="2">
    <source>
        <dbReference type="EMBL" id="ROW07690.1"/>
    </source>
</evidence>
<name>A0A423WW42_9PEZI</name>
<evidence type="ECO:0000313" key="3">
    <source>
        <dbReference type="Proteomes" id="UP000283895"/>
    </source>
</evidence>
<organism evidence="2 3">
    <name type="scientific">Cytospora schulzeri</name>
    <dbReference type="NCBI Taxonomy" id="448051"/>
    <lineage>
        <taxon>Eukaryota</taxon>
        <taxon>Fungi</taxon>
        <taxon>Dikarya</taxon>
        <taxon>Ascomycota</taxon>
        <taxon>Pezizomycotina</taxon>
        <taxon>Sordariomycetes</taxon>
        <taxon>Sordariomycetidae</taxon>
        <taxon>Diaporthales</taxon>
        <taxon>Cytosporaceae</taxon>
        <taxon>Cytospora</taxon>
    </lineage>
</organism>
<keyword evidence="1" id="KW-0732">Signal</keyword>
<reference evidence="2 3" key="1">
    <citation type="submission" date="2015-09" db="EMBL/GenBank/DDBJ databases">
        <title>Host preference determinants of Valsa canker pathogens revealed by comparative genomics.</title>
        <authorList>
            <person name="Yin Z."/>
            <person name="Huang L."/>
        </authorList>
    </citation>
    <scope>NUCLEOTIDE SEQUENCE [LARGE SCALE GENOMIC DNA]</scope>
    <source>
        <strain evidence="2 3">03-1</strain>
    </source>
</reference>
<sequence>MQLTKHLLTVVIFMGAALGGLIVSATATDAVPSLVPPSQNITGTTNTPSSEEVNIEWYISVNPPAQICTPYAVSYRDDNCYPQIADCQHIYNQYVDFSNSFCLTEPSGIIDFGTLITYNTCMIQVSLVDNNLTCAAAPDIADKINAVLKSPYKSPDGKGVWTSFGNMKCPNGHKIGPINWMEWYMGCAA</sequence>
<proteinExistence type="predicted"/>
<evidence type="ECO:0008006" key="4">
    <source>
        <dbReference type="Google" id="ProtNLM"/>
    </source>
</evidence>